<evidence type="ECO:0000313" key="2">
    <source>
        <dbReference type="Proteomes" id="UP001500325"/>
    </source>
</evidence>
<proteinExistence type="predicted"/>
<keyword evidence="2" id="KW-1185">Reference proteome</keyword>
<dbReference type="EMBL" id="BAABIC010000009">
    <property type="protein sequence ID" value="GAA4691148.1"/>
    <property type="molecule type" value="Genomic_DNA"/>
</dbReference>
<protein>
    <submittedName>
        <fullName evidence="1">Uncharacterized protein</fullName>
    </submittedName>
</protein>
<name>A0ABP8WK28_9PSEU</name>
<gene>
    <name evidence="1" type="ORF">GCM10023215_30010</name>
</gene>
<sequence>MSTAWRMTPLTIADHAAGVCGVRRSLLQGPSEGGVKDLLCELGGAAPEVVAAVRSDVCEIERQLLAIALLLRHVDATTLRL</sequence>
<dbReference type="Proteomes" id="UP001500325">
    <property type="component" value="Unassembled WGS sequence"/>
</dbReference>
<reference evidence="2" key="1">
    <citation type="journal article" date="2019" name="Int. J. Syst. Evol. Microbiol.">
        <title>The Global Catalogue of Microorganisms (GCM) 10K type strain sequencing project: providing services to taxonomists for standard genome sequencing and annotation.</title>
        <authorList>
            <consortium name="The Broad Institute Genomics Platform"/>
            <consortium name="The Broad Institute Genome Sequencing Center for Infectious Disease"/>
            <person name="Wu L."/>
            <person name="Ma J."/>
        </authorList>
    </citation>
    <scope>NUCLEOTIDE SEQUENCE [LARGE SCALE GENOMIC DNA]</scope>
    <source>
        <strain evidence="2">JCM 18055</strain>
    </source>
</reference>
<organism evidence="1 2">
    <name type="scientific">Pseudonocardia yuanmonensis</name>
    <dbReference type="NCBI Taxonomy" id="1095914"/>
    <lineage>
        <taxon>Bacteria</taxon>
        <taxon>Bacillati</taxon>
        <taxon>Actinomycetota</taxon>
        <taxon>Actinomycetes</taxon>
        <taxon>Pseudonocardiales</taxon>
        <taxon>Pseudonocardiaceae</taxon>
        <taxon>Pseudonocardia</taxon>
    </lineage>
</organism>
<evidence type="ECO:0000313" key="1">
    <source>
        <dbReference type="EMBL" id="GAA4691148.1"/>
    </source>
</evidence>
<accession>A0ABP8WK28</accession>
<comment type="caution">
    <text evidence="1">The sequence shown here is derived from an EMBL/GenBank/DDBJ whole genome shotgun (WGS) entry which is preliminary data.</text>
</comment>